<name>A0A926VBY0_9CYAN</name>
<dbReference type="InterPro" id="IPR016187">
    <property type="entry name" value="CTDL_fold"/>
</dbReference>
<reference evidence="2" key="2">
    <citation type="submission" date="2020-08" db="EMBL/GenBank/DDBJ databases">
        <authorList>
            <person name="Chen M."/>
            <person name="Teng W."/>
            <person name="Zhao L."/>
            <person name="Hu C."/>
            <person name="Zhou Y."/>
            <person name="Han B."/>
            <person name="Song L."/>
            <person name="Shu W."/>
        </authorList>
    </citation>
    <scope>NUCLEOTIDE SEQUENCE</scope>
    <source>
        <strain evidence="2">FACHB-1375</strain>
    </source>
</reference>
<reference evidence="2" key="1">
    <citation type="journal article" date="2015" name="ISME J.">
        <title>Draft Genome Sequence of Streptomyces incarnatus NRRL8089, which Produces the Nucleoside Antibiotic Sinefungin.</title>
        <authorList>
            <person name="Oshima K."/>
            <person name="Hattori M."/>
            <person name="Shimizu H."/>
            <person name="Fukuda K."/>
            <person name="Nemoto M."/>
            <person name="Inagaki K."/>
            <person name="Tamura T."/>
        </authorList>
    </citation>
    <scope>NUCLEOTIDE SEQUENCE</scope>
    <source>
        <strain evidence="2">FACHB-1375</strain>
    </source>
</reference>
<dbReference type="AlphaFoldDB" id="A0A926VBY0"/>
<protein>
    <submittedName>
        <fullName evidence="2">Formylglycine-generating enzyme family protein</fullName>
    </submittedName>
</protein>
<evidence type="ECO:0000259" key="1">
    <source>
        <dbReference type="Pfam" id="PF03781"/>
    </source>
</evidence>
<dbReference type="Pfam" id="PF03781">
    <property type="entry name" value="FGE-sulfatase"/>
    <property type="match status" value="1"/>
</dbReference>
<evidence type="ECO:0000313" key="2">
    <source>
        <dbReference type="EMBL" id="MBD2180720.1"/>
    </source>
</evidence>
<dbReference type="Gene3D" id="3.90.1580.10">
    <property type="entry name" value="paralog of FGE (formylglycine-generating enzyme)"/>
    <property type="match status" value="1"/>
</dbReference>
<comment type="caution">
    <text evidence="2">The sequence shown here is derived from an EMBL/GenBank/DDBJ whole genome shotgun (WGS) entry which is preliminary data.</text>
</comment>
<dbReference type="InterPro" id="IPR042095">
    <property type="entry name" value="SUMF_sf"/>
</dbReference>
<dbReference type="RefSeq" id="WP_190463213.1">
    <property type="nucleotide sequence ID" value="NZ_JACJPW010000011.1"/>
</dbReference>
<proteinExistence type="predicted"/>
<feature type="domain" description="Sulfatase-modifying factor enzyme-like" evidence="1">
    <location>
        <begin position="137"/>
        <end position="371"/>
    </location>
</feature>
<dbReference type="InterPro" id="IPR051043">
    <property type="entry name" value="Sulfatase_Mod_Factor_Kinase"/>
</dbReference>
<organism evidence="2 3">
    <name type="scientific">Aerosakkonema funiforme FACHB-1375</name>
    <dbReference type="NCBI Taxonomy" id="2949571"/>
    <lineage>
        <taxon>Bacteria</taxon>
        <taxon>Bacillati</taxon>
        <taxon>Cyanobacteriota</taxon>
        <taxon>Cyanophyceae</taxon>
        <taxon>Oscillatoriophycideae</taxon>
        <taxon>Aerosakkonematales</taxon>
        <taxon>Aerosakkonemataceae</taxon>
        <taxon>Aerosakkonema</taxon>
    </lineage>
</organism>
<sequence length="375" mass="42176">MAENRDRAREYDAVLGGQNSPPIDAAILGGIEGVKRRLASPDLEMRVAALSDALKYGETGLDLVIQALQDESKQVQFTAYSLLKYRTELKVEQHLNNVLSFFEFDAIEVNKFGKEISRRLEIARYFTEDLGNGAFLEMVLIPSGNFRMGSPETEKETKYNESPQHKVKVSSLFMGKYLVTQAQWKAVAALPQVNISLNSDPSCFKGANLPVERVTWYEAVEFCARLSQKTGRNYRLPTEAEWEYACRAGTTTPFYFGQTITTELANYNGEKTYACEPQGTYRNKTTPVGSFAPNAFGLYDMHGNVWEWCADSWHEHYRGAPSDGSVWESDFSELRVLRGGSWIHYPADSRSAFRNCNFTGAMVSYFGFRVACSAA</sequence>
<dbReference type="PANTHER" id="PTHR23150:SF19">
    <property type="entry name" value="FORMYLGLYCINE-GENERATING ENZYME"/>
    <property type="match status" value="1"/>
</dbReference>
<dbReference type="SUPFAM" id="SSF56436">
    <property type="entry name" value="C-type lectin-like"/>
    <property type="match status" value="1"/>
</dbReference>
<dbReference type="InterPro" id="IPR005532">
    <property type="entry name" value="SUMF_dom"/>
</dbReference>
<accession>A0A926VBY0</accession>
<keyword evidence="3" id="KW-1185">Reference proteome</keyword>
<dbReference type="Proteomes" id="UP000641646">
    <property type="component" value="Unassembled WGS sequence"/>
</dbReference>
<dbReference type="EMBL" id="JACJPW010000011">
    <property type="protein sequence ID" value="MBD2180720.1"/>
    <property type="molecule type" value="Genomic_DNA"/>
</dbReference>
<dbReference type="GO" id="GO:0120147">
    <property type="term" value="F:formylglycine-generating oxidase activity"/>
    <property type="evidence" value="ECO:0007669"/>
    <property type="project" value="TreeGrafter"/>
</dbReference>
<dbReference type="PANTHER" id="PTHR23150">
    <property type="entry name" value="SULFATASE MODIFYING FACTOR 1, 2"/>
    <property type="match status" value="1"/>
</dbReference>
<gene>
    <name evidence="2" type="ORF">H6G03_06325</name>
</gene>
<evidence type="ECO:0000313" key="3">
    <source>
        <dbReference type="Proteomes" id="UP000641646"/>
    </source>
</evidence>